<evidence type="ECO:0000313" key="3">
    <source>
        <dbReference type="Proteomes" id="UP000001307"/>
    </source>
</evidence>
<dbReference type="EMBL" id="FN653576">
    <property type="protein sequence ID" value="CBY15611.1"/>
    <property type="molecule type" value="Genomic_DNA"/>
</dbReference>
<sequence length="184" mass="20660">MDSPSELRHLADGKKYSESIQAAMRVPSCISLQGFDSDDSPLHEKKSFEKIILRTPPTTLKLDDSDCWNTTRNTKGDPAPSARQFVDKSIPQMKENLPVVGGAIEHASDGDVFLSESSQVMDSSFFDQMSEVEKLRHQMFKVNRRITKLERLNSTLTEQKQIATYIAIAALSISVFTLLIRRSP</sequence>
<keyword evidence="1" id="KW-0472">Membrane</keyword>
<protein>
    <submittedName>
        <fullName evidence="2">Uncharacterized protein</fullName>
    </submittedName>
</protein>
<reference evidence="2" key="1">
    <citation type="journal article" date="2010" name="Science">
        <title>Plasticity of animal genome architecture unmasked by rapid evolution of a pelagic tunicate.</title>
        <authorList>
            <person name="Denoeud F."/>
            <person name="Henriet S."/>
            <person name="Mungpakdee S."/>
            <person name="Aury J.M."/>
            <person name="Da Silva C."/>
            <person name="Brinkmann H."/>
            <person name="Mikhaleva J."/>
            <person name="Olsen L.C."/>
            <person name="Jubin C."/>
            <person name="Canestro C."/>
            <person name="Bouquet J.M."/>
            <person name="Danks G."/>
            <person name="Poulain J."/>
            <person name="Campsteijn C."/>
            <person name="Adamski M."/>
            <person name="Cross I."/>
            <person name="Yadetie F."/>
            <person name="Muffato M."/>
            <person name="Louis A."/>
            <person name="Butcher S."/>
            <person name="Tsagkogeorga G."/>
            <person name="Konrad A."/>
            <person name="Singh S."/>
            <person name="Jensen M.F."/>
            <person name="Cong E.H."/>
            <person name="Eikeseth-Otteraa H."/>
            <person name="Noel B."/>
            <person name="Anthouard V."/>
            <person name="Porcel B.M."/>
            <person name="Kachouri-Lafond R."/>
            <person name="Nishino A."/>
            <person name="Ugolini M."/>
            <person name="Chourrout P."/>
            <person name="Nishida H."/>
            <person name="Aasland R."/>
            <person name="Huzurbazar S."/>
            <person name="Westhof E."/>
            <person name="Delsuc F."/>
            <person name="Lehrach H."/>
            <person name="Reinhardt R."/>
            <person name="Weissenbach J."/>
            <person name="Roy S.W."/>
            <person name="Artiguenave F."/>
            <person name="Postlethwait J.H."/>
            <person name="Manak J.R."/>
            <person name="Thompson E.M."/>
            <person name="Jaillon O."/>
            <person name="Du Pasquier L."/>
            <person name="Boudinot P."/>
            <person name="Liberles D.A."/>
            <person name="Volff J.N."/>
            <person name="Philippe H."/>
            <person name="Lenhard B."/>
            <person name="Roest Crollius H."/>
            <person name="Wincker P."/>
            <person name="Chourrout D."/>
        </authorList>
    </citation>
    <scope>NUCLEOTIDE SEQUENCE [LARGE SCALE GENOMIC DNA]</scope>
</reference>
<dbReference type="InParanoid" id="E4Y164"/>
<dbReference type="AlphaFoldDB" id="E4Y164"/>
<evidence type="ECO:0000256" key="1">
    <source>
        <dbReference type="SAM" id="Phobius"/>
    </source>
</evidence>
<feature type="transmembrane region" description="Helical" evidence="1">
    <location>
        <begin position="162"/>
        <end position="180"/>
    </location>
</feature>
<name>E4Y164_OIKDI</name>
<dbReference type="OrthoDB" id="10296647at2759"/>
<organism evidence="2">
    <name type="scientific">Oikopleura dioica</name>
    <name type="common">Tunicate</name>
    <dbReference type="NCBI Taxonomy" id="34765"/>
    <lineage>
        <taxon>Eukaryota</taxon>
        <taxon>Metazoa</taxon>
        <taxon>Chordata</taxon>
        <taxon>Tunicata</taxon>
        <taxon>Appendicularia</taxon>
        <taxon>Copelata</taxon>
        <taxon>Oikopleuridae</taxon>
        <taxon>Oikopleura</taxon>
    </lineage>
</organism>
<keyword evidence="1" id="KW-0812">Transmembrane</keyword>
<keyword evidence="3" id="KW-1185">Reference proteome</keyword>
<gene>
    <name evidence="2" type="ORF">GSOID_T00013910001</name>
</gene>
<dbReference type="Proteomes" id="UP000001307">
    <property type="component" value="Unassembled WGS sequence"/>
</dbReference>
<proteinExistence type="predicted"/>
<accession>E4Y164</accession>
<keyword evidence="1" id="KW-1133">Transmembrane helix</keyword>
<evidence type="ECO:0000313" key="2">
    <source>
        <dbReference type="EMBL" id="CBY15611.1"/>
    </source>
</evidence>